<evidence type="ECO:0000313" key="2">
    <source>
        <dbReference type="Proteomes" id="UP000827872"/>
    </source>
</evidence>
<organism evidence="1 2">
    <name type="scientific">Sphaerodactylus townsendi</name>
    <dbReference type="NCBI Taxonomy" id="933632"/>
    <lineage>
        <taxon>Eukaryota</taxon>
        <taxon>Metazoa</taxon>
        <taxon>Chordata</taxon>
        <taxon>Craniata</taxon>
        <taxon>Vertebrata</taxon>
        <taxon>Euteleostomi</taxon>
        <taxon>Lepidosauria</taxon>
        <taxon>Squamata</taxon>
        <taxon>Bifurcata</taxon>
        <taxon>Gekkota</taxon>
        <taxon>Sphaerodactylidae</taxon>
        <taxon>Sphaerodactylus</taxon>
    </lineage>
</organism>
<dbReference type="Proteomes" id="UP000827872">
    <property type="component" value="Linkage Group LG05"/>
</dbReference>
<gene>
    <name evidence="1" type="ORF">K3G42_029972</name>
</gene>
<name>A0ACB8F6G1_9SAUR</name>
<dbReference type="EMBL" id="CM037618">
    <property type="protein sequence ID" value="KAH8000925.1"/>
    <property type="molecule type" value="Genomic_DNA"/>
</dbReference>
<proteinExistence type="predicted"/>
<accession>A0ACB8F6G1</accession>
<reference evidence="1" key="1">
    <citation type="submission" date="2021-08" db="EMBL/GenBank/DDBJ databases">
        <title>The first chromosome-level gecko genome reveals the dynamic sex chromosomes of Neotropical dwarf geckos (Sphaerodactylidae: Sphaerodactylus).</title>
        <authorList>
            <person name="Pinto B.J."/>
            <person name="Keating S.E."/>
            <person name="Gamble T."/>
        </authorList>
    </citation>
    <scope>NUCLEOTIDE SEQUENCE</scope>
    <source>
        <strain evidence="1">TG3544</strain>
    </source>
</reference>
<protein>
    <submittedName>
        <fullName evidence="1">Uncharacterized protein</fullName>
    </submittedName>
</protein>
<evidence type="ECO:0000313" key="1">
    <source>
        <dbReference type="EMBL" id="KAH8000925.1"/>
    </source>
</evidence>
<comment type="caution">
    <text evidence="1">The sequence shown here is derived from an EMBL/GenBank/DDBJ whole genome shotgun (WGS) entry which is preliminary data.</text>
</comment>
<keyword evidence="2" id="KW-1185">Reference proteome</keyword>
<sequence>MTQPLRDEESDAKPDNTVDPKATPQEELRVTEPSPSQPEVAQLTSPSLDPSCIIHGGKENLFLGRLQSSLHPPLSDKNRRAPSMMQTDCKNRSFRNLPTWMVYGLLAFWSPPVSSSPTYKWQDPITNYELVCQQCPPGTFVAQHCTQDMPTRCESCPSLYYTQYWNYLDECLYCNTICNSREEEVRPCNATHDRACHCKAGYYFDPVSDFCLPHSTCPLGSGVAQPGMYASYVPFPRSEKISQACEGCEPIKGGLSIYIALLGSSNRFRSVILS</sequence>